<dbReference type="Gene3D" id="1.20.58.760">
    <property type="entry name" value="Peptidase M41"/>
    <property type="match status" value="1"/>
</dbReference>
<dbReference type="Proteomes" id="UP001140094">
    <property type="component" value="Unassembled WGS sequence"/>
</dbReference>
<evidence type="ECO:0000256" key="3">
    <source>
        <dbReference type="ARBA" id="ARBA00010550"/>
    </source>
</evidence>
<reference evidence="10" key="1">
    <citation type="submission" date="2022-07" db="EMBL/GenBank/DDBJ databases">
        <title>Phylogenomic reconstructions and comparative analyses of Kickxellomycotina fungi.</title>
        <authorList>
            <person name="Reynolds N.K."/>
            <person name="Stajich J.E."/>
            <person name="Barry K."/>
            <person name="Grigoriev I.V."/>
            <person name="Crous P."/>
            <person name="Smith M.E."/>
        </authorList>
    </citation>
    <scope>NUCLEOTIDE SEQUENCE</scope>
    <source>
        <strain evidence="10">NRRL 1565</strain>
    </source>
</reference>
<dbReference type="AlphaFoldDB" id="A0A9W8HQH0"/>
<dbReference type="FunFam" id="1.10.8.60:FF:000001">
    <property type="entry name" value="ATP-dependent zinc metalloprotease FtsH"/>
    <property type="match status" value="1"/>
</dbReference>
<dbReference type="InterPro" id="IPR037219">
    <property type="entry name" value="Peptidase_M41-like"/>
</dbReference>
<evidence type="ECO:0000313" key="10">
    <source>
        <dbReference type="EMBL" id="KAJ2788529.1"/>
    </source>
</evidence>
<evidence type="ECO:0000256" key="5">
    <source>
        <dbReference type="ARBA" id="ARBA00022723"/>
    </source>
</evidence>
<dbReference type="GO" id="GO:0005743">
    <property type="term" value="C:mitochondrial inner membrane"/>
    <property type="evidence" value="ECO:0007669"/>
    <property type="project" value="TreeGrafter"/>
</dbReference>
<evidence type="ECO:0000256" key="6">
    <source>
        <dbReference type="ARBA" id="ARBA00022801"/>
    </source>
</evidence>
<evidence type="ECO:0000256" key="2">
    <source>
        <dbReference type="ARBA" id="ARBA00010044"/>
    </source>
</evidence>
<evidence type="ECO:0000256" key="1">
    <source>
        <dbReference type="ARBA" id="ARBA00001947"/>
    </source>
</evidence>
<keyword evidence="6" id="KW-0378">Hydrolase</keyword>
<sequence>IWPAQHTAASAVDALQHRKATIESIERVAYSGYVYDFCGCDSEAFFGGNNPVLLHNSKVRKLFSAAREKSPSIVFIDEIDAIGSKRNPRDQTYMKQTLNQLLVDLDGFAQTEGVIFMAATNFPEVLDPALTRPGRFDRIVQVPLPDVRGRAAILKKHSEKIQLSGDVDLNIVARGTPGFSGAELQNLLNLAAIEASKQRAKSVNNRHLDFAKDRIIMGSERKSAVITPENKLATAYHEGGHTLAAMYTPGAMPLHKVTVMPRGHALGVTVQLPEADRESVNKQEYLAQVDVCMGGRAAEELVFGLEKVTSGCSSDLRQATRVSTAMVSQF</sequence>
<comment type="caution">
    <text evidence="10">The sequence shown here is derived from an EMBL/GenBank/DDBJ whole genome shotgun (WGS) entry which is preliminary data.</text>
</comment>
<evidence type="ECO:0000256" key="4">
    <source>
        <dbReference type="ARBA" id="ARBA00022670"/>
    </source>
</evidence>
<dbReference type="Gene3D" id="3.40.50.300">
    <property type="entry name" value="P-loop containing nucleotide triphosphate hydrolases"/>
    <property type="match status" value="1"/>
</dbReference>
<feature type="domain" description="Hint" evidence="9">
    <location>
        <begin position="14"/>
        <end position="62"/>
    </location>
</feature>
<proteinExistence type="inferred from homology"/>
<keyword evidence="4 10" id="KW-0645">Protease</keyword>
<dbReference type="SUPFAM" id="SSF52540">
    <property type="entry name" value="P-loop containing nucleoside triphosphate hydrolases"/>
    <property type="match status" value="1"/>
</dbReference>
<dbReference type="GO" id="GO:0005524">
    <property type="term" value="F:ATP binding"/>
    <property type="evidence" value="ECO:0007669"/>
    <property type="project" value="InterPro"/>
</dbReference>
<name>A0A9W8HQH0_9FUNG</name>
<comment type="similarity">
    <text evidence="3">In the N-terminal section; belongs to the AAA ATPase family.</text>
</comment>
<dbReference type="GO" id="GO:0004222">
    <property type="term" value="F:metalloendopeptidase activity"/>
    <property type="evidence" value="ECO:0007669"/>
    <property type="project" value="InterPro"/>
</dbReference>
<dbReference type="InterPro" id="IPR003586">
    <property type="entry name" value="Hint_dom_C"/>
</dbReference>
<protein>
    <submittedName>
        <fullName evidence="10">I-AAA protease yme1</fullName>
    </submittedName>
</protein>
<dbReference type="InterPro" id="IPR041569">
    <property type="entry name" value="AAA_lid_3"/>
</dbReference>
<dbReference type="InterPro" id="IPR000642">
    <property type="entry name" value="Peptidase_M41"/>
</dbReference>
<dbReference type="SMART" id="SM00305">
    <property type="entry name" value="HintC"/>
    <property type="match status" value="1"/>
</dbReference>
<dbReference type="SUPFAM" id="SSF140990">
    <property type="entry name" value="FtsH protease domain-like"/>
    <property type="match status" value="1"/>
</dbReference>
<dbReference type="GO" id="GO:0046872">
    <property type="term" value="F:metal ion binding"/>
    <property type="evidence" value="ECO:0007669"/>
    <property type="project" value="UniProtKB-KW"/>
</dbReference>
<dbReference type="Pfam" id="PF17862">
    <property type="entry name" value="AAA_lid_3"/>
    <property type="match status" value="1"/>
</dbReference>
<accession>A0A9W8HQH0</accession>
<feature type="non-terminal residue" evidence="10">
    <location>
        <position position="330"/>
    </location>
</feature>
<dbReference type="EMBL" id="JANBUO010004068">
    <property type="protein sequence ID" value="KAJ2788529.1"/>
    <property type="molecule type" value="Genomic_DNA"/>
</dbReference>
<dbReference type="Pfam" id="PF00004">
    <property type="entry name" value="AAA"/>
    <property type="match status" value="1"/>
</dbReference>
<dbReference type="GO" id="GO:0006515">
    <property type="term" value="P:protein quality control for misfolded or incompletely synthesized proteins"/>
    <property type="evidence" value="ECO:0007669"/>
    <property type="project" value="TreeGrafter"/>
</dbReference>
<evidence type="ECO:0000256" key="7">
    <source>
        <dbReference type="ARBA" id="ARBA00022833"/>
    </source>
</evidence>
<keyword evidence="8" id="KW-0482">Metalloprotease</keyword>
<comment type="similarity">
    <text evidence="2">In the C-terminal section; belongs to the peptidase M41 family.</text>
</comment>
<organism evidence="10 11">
    <name type="scientific">Coemansia guatemalensis</name>
    <dbReference type="NCBI Taxonomy" id="2761395"/>
    <lineage>
        <taxon>Eukaryota</taxon>
        <taxon>Fungi</taxon>
        <taxon>Fungi incertae sedis</taxon>
        <taxon>Zoopagomycota</taxon>
        <taxon>Kickxellomycotina</taxon>
        <taxon>Kickxellomycetes</taxon>
        <taxon>Kickxellales</taxon>
        <taxon>Kickxellaceae</taxon>
        <taxon>Coemansia</taxon>
    </lineage>
</organism>
<dbReference type="GO" id="GO:0007005">
    <property type="term" value="P:mitochondrion organization"/>
    <property type="evidence" value="ECO:0007669"/>
    <property type="project" value="TreeGrafter"/>
</dbReference>
<dbReference type="OrthoDB" id="1413014at2759"/>
<comment type="cofactor">
    <cofactor evidence="1">
        <name>Zn(2+)</name>
        <dbReference type="ChEBI" id="CHEBI:29105"/>
    </cofactor>
</comment>
<dbReference type="InterPro" id="IPR027417">
    <property type="entry name" value="P-loop_NTPase"/>
</dbReference>
<dbReference type="GO" id="GO:0004176">
    <property type="term" value="F:ATP-dependent peptidase activity"/>
    <property type="evidence" value="ECO:0007669"/>
    <property type="project" value="InterPro"/>
</dbReference>
<dbReference type="InterPro" id="IPR003959">
    <property type="entry name" value="ATPase_AAA_core"/>
</dbReference>
<keyword evidence="7" id="KW-0862">Zinc</keyword>
<dbReference type="PANTHER" id="PTHR23076:SF97">
    <property type="entry name" value="ATP-DEPENDENT ZINC METALLOPROTEASE YME1L1"/>
    <property type="match status" value="1"/>
</dbReference>
<evidence type="ECO:0000256" key="8">
    <source>
        <dbReference type="ARBA" id="ARBA00023049"/>
    </source>
</evidence>
<keyword evidence="11" id="KW-1185">Reference proteome</keyword>
<dbReference type="PANTHER" id="PTHR23076">
    <property type="entry name" value="METALLOPROTEASE M41 FTSH"/>
    <property type="match status" value="1"/>
</dbReference>
<feature type="non-terminal residue" evidence="10">
    <location>
        <position position="1"/>
    </location>
</feature>
<gene>
    <name evidence="10" type="primary">YME1_2</name>
    <name evidence="10" type="ORF">H4R20_007360</name>
</gene>
<keyword evidence="5" id="KW-0479">Metal-binding</keyword>
<evidence type="ECO:0000259" key="9">
    <source>
        <dbReference type="SMART" id="SM00305"/>
    </source>
</evidence>
<dbReference type="GO" id="GO:0016887">
    <property type="term" value="F:ATP hydrolysis activity"/>
    <property type="evidence" value="ECO:0007669"/>
    <property type="project" value="InterPro"/>
</dbReference>
<evidence type="ECO:0000313" key="11">
    <source>
        <dbReference type="Proteomes" id="UP001140094"/>
    </source>
</evidence>
<dbReference type="Pfam" id="PF01434">
    <property type="entry name" value="Peptidase_M41"/>
    <property type="match status" value="1"/>
</dbReference>
<dbReference type="Gene3D" id="1.10.8.60">
    <property type="match status" value="1"/>
</dbReference>